<comment type="caution">
    <text evidence="3 4">Lacks conserved residue(s) required for the propagation of feature annotation.</text>
</comment>
<dbReference type="InterPro" id="IPR050134">
    <property type="entry name" value="NAD-dep_sirtuin_deacylases"/>
</dbReference>
<evidence type="ECO:0000259" key="5">
    <source>
        <dbReference type="PROSITE" id="PS50305"/>
    </source>
</evidence>
<evidence type="ECO:0000313" key="7">
    <source>
        <dbReference type="Proteomes" id="UP000464013"/>
    </source>
</evidence>
<sequence>MADDRRPHLVVFSGSGISAESGIQTFRAGNGLWAEHPIEEVATPEAWRRDPARVLNFYNLRREQVRRARPNAAHKALADLERQGFRVSIITQNIDDLHERAGSRSVLHLHGEILKARSTVDARMQYPLPRGGIELGDICDKGSQLRPDVVWFGESVPYFGEACALVAEADLLLVVGTSLAVMPAASLLEHTPLDAPSVLVDPEAETLAPPGVTRISQPAGKGVPALVRHWQREGGCGCRKPCWDERQDARMPLPPPLDT</sequence>
<dbReference type="Proteomes" id="UP000464013">
    <property type="component" value="Chromosome"/>
</dbReference>
<dbReference type="PROSITE" id="PS50305">
    <property type="entry name" value="SIRTUIN"/>
    <property type="match status" value="1"/>
</dbReference>
<feature type="binding site" evidence="3">
    <location>
        <position position="58"/>
    </location>
    <ligand>
        <name>substrate</name>
    </ligand>
</feature>
<feature type="binding site" evidence="3">
    <location>
        <begin position="176"/>
        <end position="178"/>
    </location>
    <ligand>
        <name>NAD(+)</name>
        <dbReference type="ChEBI" id="CHEBI:57540"/>
    </ligand>
</feature>
<feature type="binding site" evidence="3">
    <location>
        <begin position="92"/>
        <end position="95"/>
    </location>
    <ligand>
        <name>NAD(+)</name>
        <dbReference type="ChEBI" id="CHEBI:57540"/>
    </ligand>
</feature>
<keyword evidence="3" id="KW-0963">Cytoplasm</keyword>
<evidence type="ECO:0000256" key="3">
    <source>
        <dbReference type="HAMAP-Rule" id="MF_01121"/>
    </source>
</evidence>
<dbReference type="HAMAP" id="MF_01121">
    <property type="entry name" value="Sirtuin_ClassIII"/>
    <property type="match status" value="1"/>
</dbReference>
<evidence type="ECO:0000256" key="4">
    <source>
        <dbReference type="PROSITE-ProRule" id="PRU00236"/>
    </source>
</evidence>
<evidence type="ECO:0000256" key="1">
    <source>
        <dbReference type="ARBA" id="ARBA00022679"/>
    </source>
</evidence>
<dbReference type="Gene3D" id="3.30.1600.10">
    <property type="entry name" value="SIR2/SIRT2 'Small Domain"/>
    <property type="match status" value="1"/>
</dbReference>
<feature type="binding site" evidence="3">
    <location>
        <position position="219"/>
    </location>
    <ligand>
        <name>NAD(+)</name>
        <dbReference type="ChEBI" id="CHEBI:57540"/>
    </ligand>
</feature>
<dbReference type="Gene3D" id="3.40.50.1220">
    <property type="entry name" value="TPP-binding domain"/>
    <property type="match status" value="1"/>
</dbReference>
<organism evidence="6 7">
    <name type="scientific">Billgrantia tianxiuensis</name>
    <dbReference type="NCBI Taxonomy" id="2497861"/>
    <lineage>
        <taxon>Bacteria</taxon>
        <taxon>Pseudomonadati</taxon>
        <taxon>Pseudomonadota</taxon>
        <taxon>Gammaproteobacteria</taxon>
        <taxon>Oceanospirillales</taxon>
        <taxon>Halomonadaceae</taxon>
        <taxon>Billgrantia</taxon>
    </lineage>
</organism>
<keyword evidence="7" id="KW-1185">Reference proteome</keyword>
<accession>A0A6I6SU46</accession>
<dbReference type="InterPro" id="IPR029035">
    <property type="entry name" value="DHS-like_NAD/FAD-binding_dom"/>
</dbReference>
<gene>
    <name evidence="3" type="primary">cobB</name>
    <name evidence="6" type="ORF">EKK97_19990</name>
</gene>
<dbReference type="GO" id="GO:0005737">
    <property type="term" value="C:cytoplasm"/>
    <property type="evidence" value="ECO:0007669"/>
    <property type="project" value="UniProtKB-SubCell"/>
</dbReference>
<feature type="domain" description="Deacetylase sirtuin-type" evidence="5">
    <location>
        <begin position="1"/>
        <end position="233"/>
    </location>
</feature>
<proteinExistence type="inferred from homology"/>
<dbReference type="EMBL" id="CP035042">
    <property type="protein sequence ID" value="QHC51417.1"/>
    <property type="molecule type" value="Genomic_DNA"/>
</dbReference>
<dbReference type="GO" id="GO:0036054">
    <property type="term" value="F:protein-malonyllysine demalonylase activity"/>
    <property type="evidence" value="ECO:0007669"/>
    <property type="project" value="InterPro"/>
</dbReference>
<dbReference type="KEGG" id="htx:EKK97_19990"/>
<dbReference type="PANTHER" id="PTHR11085:SF4">
    <property type="entry name" value="NAD-DEPENDENT PROTEIN DEACYLASE"/>
    <property type="match status" value="1"/>
</dbReference>
<comment type="catalytic activity">
    <reaction evidence="3">
        <text>N(6)-succinyl-L-lysyl-[protein] + NAD(+) + H2O = 2''-O-succinyl-ADP-D-ribose + nicotinamide + L-lysyl-[protein]</text>
        <dbReference type="Rhea" id="RHEA:47668"/>
        <dbReference type="Rhea" id="RHEA-COMP:9752"/>
        <dbReference type="Rhea" id="RHEA-COMP:11877"/>
        <dbReference type="ChEBI" id="CHEBI:15377"/>
        <dbReference type="ChEBI" id="CHEBI:17154"/>
        <dbReference type="ChEBI" id="CHEBI:29969"/>
        <dbReference type="ChEBI" id="CHEBI:57540"/>
        <dbReference type="ChEBI" id="CHEBI:87830"/>
        <dbReference type="ChEBI" id="CHEBI:87832"/>
    </reaction>
</comment>
<feature type="binding site" evidence="3">
    <location>
        <position position="61"/>
    </location>
    <ligand>
        <name>substrate</name>
    </ligand>
</feature>
<dbReference type="InterPro" id="IPR003000">
    <property type="entry name" value="Sirtuin"/>
</dbReference>
<comment type="function">
    <text evidence="3">NAD-dependent lysine deacetylase and desuccinylase that specifically removes acetyl and succinyl groups on target proteins. Modulates the activities of several proteins which are inactive in their acylated form.</text>
</comment>
<dbReference type="EC" id="2.3.1.286" evidence="3"/>
<evidence type="ECO:0000256" key="2">
    <source>
        <dbReference type="ARBA" id="ARBA00023027"/>
    </source>
</evidence>
<dbReference type="RefSeq" id="WP_159554635.1">
    <property type="nucleotide sequence ID" value="NZ_CP035042.1"/>
</dbReference>
<dbReference type="Pfam" id="PF02146">
    <property type="entry name" value="SIR2"/>
    <property type="match status" value="1"/>
</dbReference>
<dbReference type="AlphaFoldDB" id="A0A6I6SU46"/>
<keyword evidence="1" id="KW-0808">Transferase</keyword>
<evidence type="ECO:0000313" key="6">
    <source>
        <dbReference type="EMBL" id="QHC51417.1"/>
    </source>
</evidence>
<dbReference type="InterPro" id="IPR026591">
    <property type="entry name" value="Sirtuin_cat_small_dom_sf"/>
</dbReference>
<comment type="subcellular location">
    <subcellularLocation>
        <location evidence="3">Cytoplasm</location>
    </subcellularLocation>
</comment>
<dbReference type="GO" id="GO:0036055">
    <property type="term" value="F:protein-succinyllysine desuccinylase activity"/>
    <property type="evidence" value="ECO:0007669"/>
    <property type="project" value="UniProtKB-UniRule"/>
</dbReference>
<protein>
    <recommendedName>
        <fullName evidence="3">NAD-dependent protein deacylase</fullName>
        <ecNumber evidence="3">2.3.1.286</ecNumber>
    </recommendedName>
    <alternativeName>
        <fullName evidence="3">Regulatory protein SIR2 homolog</fullName>
    </alternativeName>
</protein>
<dbReference type="InterPro" id="IPR026590">
    <property type="entry name" value="Ssirtuin_cat_dom"/>
</dbReference>
<dbReference type="GO" id="GO:0017136">
    <property type="term" value="F:histone deacetylase activity, NAD-dependent"/>
    <property type="evidence" value="ECO:0007669"/>
    <property type="project" value="TreeGrafter"/>
</dbReference>
<dbReference type="OrthoDB" id="9800582at2"/>
<reference evidence="6 7" key="1">
    <citation type="submission" date="2019-01" db="EMBL/GenBank/DDBJ databases">
        <title>Complete genome of a denitifying bacterium Halomons sp. BC-M4-5.</title>
        <authorList>
            <person name="Wang L."/>
            <person name="Shao Z."/>
        </authorList>
    </citation>
    <scope>NUCLEOTIDE SEQUENCE [LARGE SCALE GENOMIC DNA]</scope>
    <source>
        <strain evidence="6 7">BC-M4-5</strain>
    </source>
</reference>
<dbReference type="SUPFAM" id="SSF52467">
    <property type="entry name" value="DHS-like NAD/FAD-binding domain"/>
    <property type="match status" value="1"/>
</dbReference>
<comment type="similarity">
    <text evidence="3">Belongs to the sirtuin family. Class III subfamily.</text>
</comment>
<keyword evidence="2 3" id="KW-0520">NAD</keyword>
<dbReference type="InterPro" id="IPR027546">
    <property type="entry name" value="Sirtuin_class_III"/>
</dbReference>
<name>A0A6I6SU46_9GAMM</name>
<comment type="domain">
    <text evidence="3">2 residues (Tyr-58 and Arg-61) present in a large hydrophobic pocket are probably involved in substrate specificity. They are important for desuccinylation activity, but dispensable for deacetylation activity.</text>
</comment>
<comment type="catalytic activity">
    <reaction evidence="3">
        <text>N(6)-acetyl-L-lysyl-[protein] + NAD(+) + H2O = 2''-O-acetyl-ADP-D-ribose + nicotinamide + L-lysyl-[protein]</text>
        <dbReference type="Rhea" id="RHEA:43636"/>
        <dbReference type="Rhea" id="RHEA-COMP:9752"/>
        <dbReference type="Rhea" id="RHEA-COMP:10731"/>
        <dbReference type="ChEBI" id="CHEBI:15377"/>
        <dbReference type="ChEBI" id="CHEBI:17154"/>
        <dbReference type="ChEBI" id="CHEBI:29969"/>
        <dbReference type="ChEBI" id="CHEBI:57540"/>
        <dbReference type="ChEBI" id="CHEBI:61930"/>
        <dbReference type="ChEBI" id="CHEBI:83767"/>
        <dbReference type="EC" id="2.3.1.286"/>
    </reaction>
</comment>
<feature type="active site" description="Proton acceptor" evidence="3">
    <location>
        <position position="110"/>
    </location>
</feature>
<dbReference type="PANTHER" id="PTHR11085">
    <property type="entry name" value="NAD-DEPENDENT PROTEIN DEACYLASE SIRTUIN-5, MITOCHONDRIAL-RELATED"/>
    <property type="match status" value="1"/>
</dbReference>
<dbReference type="GO" id="GO:0070403">
    <property type="term" value="F:NAD+ binding"/>
    <property type="evidence" value="ECO:0007669"/>
    <property type="project" value="UniProtKB-UniRule"/>
</dbReference>